<dbReference type="GO" id="GO:0016740">
    <property type="term" value="F:transferase activity"/>
    <property type="evidence" value="ECO:0007669"/>
    <property type="project" value="UniProtKB-KW"/>
</dbReference>
<proteinExistence type="predicted"/>
<dbReference type="PANTHER" id="PTHR42995:SF5">
    <property type="entry name" value="ACETYL-COENZYME A CARBOXYLASE CARBOXYL TRANSFERASE SUBUNIT BETA, CHLOROPLASTIC"/>
    <property type="match status" value="1"/>
</dbReference>
<keyword evidence="3" id="KW-0436">Ligase</keyword>
<dbReference type="GO" id="GO:2001295">
    <property type="term" value="P:malonyl-CoA biosynthetic process"/>
    <property type="evidence" value="ECO:0007669"/>
    <property type="project" value="TreeGrafter"/>
</dbReference>
<dbReference type="PROSITE" id="PS50980">
    <property type="entry name" value="COA_CT_NTER"/>
    <property type="match status" value="1"/>
</dbReference>
<dbReference type="Proteomes" id="UP000254712">
    <property type="component" value="Unassembled WGS sequence"/>
</dbReference>
<dbReference type="GO" id="GO:0009329">
    <property type="term" value="C:acetate CoA-transferase complex"/>
    <property type="evidence" value="ECO:0007669"/>
    <property type="project" value="TreeGrafter"/>
</dbReference>
<gene>
    <name evidence="3" type="primary">accD_1</name>
    <name evidence="3" type="ORF">NCTC8261_02299</name>
</gene>
<protein>
    <submittedName>
        <fullName evidence="3">Acetyl-CoA carboxylase beta subunit</fullName>
        <ecNumber evidence="3">6.4.1.2</ecNumber>
    </submittedName>
</protein>
<dbReference type="GO" id="GO:0003989">
    <property type="term" value="F:acetyl-CoA carboxylase activity"/>
    <property type="evidence" value="ECO:0007669"/>
    <property type="project" value="UniProtKB-EC"/>
</dbReference>
<feature type="domain" description="CoA carboxyltransferase N-terminal" evidence="2">
    <location>
        <begin position="1"/>
        <end position="64"/>
    </location>
</feature>
<organism evidence="3 4">
    <name type="scientific">Salmonella enterica I</name>
    <dbReference type="NCBI Taxonomy" id="59201"/>
    <lineage>
        <taxon>Bacteria</taxon>
        <taxon>Pseudomonadati</taxon>
        <taxon>Pseudomonadota</taxon>
        <taxon>Gammaproteobacteria</taxon>
        <taxon>Enterobacterales</taxon>
        <taxon>Enterobacteriaceae</taxon>
        <taxon>Salmonella</taxon>
    </lineage>
</organism>
<dbReference type="EC" id="6.4.1.2" evidence="3"/>
<dbReference type="PANTHER" id="PTHR42995">
    <property type="entry name" value="ACETYL-COENZYME A CARBOXYLASE CARBOXYL TRANSFERASE SUBUNIT BETA, CHLOROPLASTIC"/>
    <property type="match status" value="1"/>
</dbReference>
<evidence type="ECO:0000256" key="1">
    <source>
        <dbReference type="ARBA" id="ARBA00022679"/>
    </source>
</evidence>
<keyword evidence="1" id="KW-0808">Transferase</keyword>
<name>A0A379WQ49_SALET</name>
<evidence type="ECO:0000259" key="2">
    <source>
        <dbReference type="PROSITE" id="PS50980"/>
    </source>
</evidence>
<dbReference type="SUPFAM" id="SSF52096">
    <property type="entry name" value="ClpP/crotonase"/>
    <property type="match status" value="1"/>
</dbReference>
<dbReference type="AlphaFoldDB" id="A0A379WQ49"/>
<dbReference type="InterPro" id="IPR011762">
    <property type="entry name" value="COA_CT_N"/>
</dbReference>
<dbReference type="EMBL" id="UGXT01000002">
    <property type="protein sequence ID" value="SUH36050.1"/>
    <property type="molecule type" value="Genomic_DNA"/>
</dbReference>
<reference evidence="3 4" key="1">
    <citation type="submission" date="2018-06" db="EMBL/GenBank/DDBJ databases">
        <authorList>
            <consortium name="Pathogen Informatics"/>
            <person name="Doyle S."/>
        </authorList>
    </citation>
    <scope>NUCLEOTIDE SEQUENCE [LARGE SCALE GENOMIC DNA]</scope>
    <source>
        <strain evidence="3 4">NCTC8261</strain>
    </source>
</reference>
<evidence type="ECO:0000313" key="3">
    <source>
        <dbReference type="EMBL" id="SUH36050.1"/>
    </source>
</evidence>
<evidence type="ECO:0000313" key="4">
    <source>
        <dbReference type="Proteomes" id="UP000254712"/>
    </source>
</evidence>
<sequence length="64" mass="7353">MGSVVGARFVRAVEQALEDNCPLVCFSASGGARMQEALMSLMQMRKPRRRWRKCRNVVCPTFRY</sequence>
<dbReference type="Gene3D" id="3.90.226.10">
    <property type="entry name" value="2-enoyl-CoA Hydratase, Chain A, domain 1"/>
    <property type="match status" value="1"/>
</dbReference>
<dbReference type="InterPro" id="IPR029045">
    <property type="entry name" value="ClpP/crotonase-like_dom_sf"/>
</dbReference>
<dbReference type="GO" id="GO:0006633">
    <property type="term" value="P:fatty acid biosynthetic process"/>
    <property type="evidence" value="ECO:0007669"/>
    <property type="project" value="TreeGrafter"/>
</dbReference>
<accession>A0A379WQ49</accession>